<dbReference type="PANTHER" id="PTHR33416:SF20">
    <property type="entry name" value="NUCLEAR PORE COMPLEX PROTEIN NUP1"/>
    <property type="match status" value="1"/>
</dbReference>
<feature type="compositionally biased region" description="Basic and acidic residues" evidence="1">
    <location>
        <begin position="83"/>
        <end position="95"/>
    </location>
</feature>
<dbReference type="Proteomes" id="UP000008827">
    <property type="component" value="Chromosome 20"/>
</dbReference>
<reference evidence="2 3" key="1">
    <citation type="journal article" date="2010" name="Nature">
        <title>Genome sequence of the palaeopolyploid soybean.</title>
        <authorList>
            <person name="Schmutz J."/>
            <person name="Cannon S.B."/>
            <person name="Schlueter J."/>
            <person name="Ma J."/>
            <person name="Mitros T."/>
            <person name="Nelson W."/>
            <person name="Hyten D.L."/>
            <person name="Song Q."/>
            <person name="Thelen J.J."/>
            <person name="Cheng J."/>
            <person name="Xu D."/>
            <person name="Hellsten U."/>
            <person name="May G.D."/>
            <person name="Yu Y."/>
            <person name="Sakurai T."/>
            <person name="Umezawa T."/>
            <person name="Bhattacharyya M.K."/>
            <person name="Sandhu D."/>
            <person name="Valliyodan B."/>
            <person name="Lindquist E."/>
            <person name="Peto M."/>
            <person name="Grant D."/>
            <person name="Shu S."/>
            <person name="Goodstein D."/>
            <person name="Barry K."/>
            <person name="Futrell-Griggs M."/>
            <person name="Abernathy B."/>
            <person name="Du J."/>
            <person name="Tian Z."/>
            <person name="Zhu L."/>
            <person name="Gill N."/>
            <person name="Joshi T."/>
            <person name="Libault M."/>
            <person name="Sethuraman A."/>
            <person name="Zhang X.-C."/>
            <person name="Shinozaki K."/>
            <person name="Nguyen H.T."/>
            <person name="Wing R.A."/>
            <person name="Cregan P."/>
            <person name="Specht J."/>
            <person name="Grimwood J."/>
            <person name="Rokhsar D."/>
            <person name="Stacey G."/>
            <person name="Shoemaker R.C."/>
            <person name="Jackson S.A."/>
        </authorList>
    </citation>
    <scope>NUCLEOTIDE SEQUENCE [LARGE SCALE GENOMIC DNA]</scope>
    <source>
        <strain evidence="3">cv. Williams 82</strain>
        <tissue evidence="2">Callus</tissue>
    </source>
</reference>
<name>A0A0R0EEQ7_SOYBN</name>
<reference evidence="2" key="3">
    <citation type="submission" date="2018-07" db="EMBL/GenBank/DDBJ databases">
        <title>WGS assembly of Glycine max.</title>
        <authorList>
            <person name="Schmutz J."/>
            <person name="Cannon S."/>
            <person name="Schlueter J."/>
            <person name="Ma J."/>
            <person name="Mitros T."/>
            <person name="Nelson W."/>
            <person name="Hyten D."/>
            <person name="Song Q."/>
            <person name="Thelen J."/>
            <person name="Cheng J."/>
            <person name="Xu D."/>
            <person name="Hellsten U."/>
            <person name="May G."/>
            <person name="Yu Y."/>
            <person name="Sakurai T."/>
            <person name="Umezawa T."/>
            <person name="Bhattacharyya M."/>
            <person name="Sandhu D."/>
            <person name="Valliyodan B."/>
            <person name="Lindquist E."/>
            <person name="Peto M."/>
            <person name="Grant D."/>
            <person name="Shu S."/>
            <person name="Goodstein D."/>
            <person name="Barry K."/>
            <person name="Futrell-Griggs M."/>
            <person name="Abernathy B."/>
            <person name="Du J."/>
            <person name="Tian Z."/>
            <person name="Zhu L."/>
            <person name="Gill N."/>
            <person name="Joshi T."/>
            <person name="Libault M."/>
            <person name="Sethuraman A."/>
            <person name="Zhang X."/>
            <person name="Shinozaki K."/>
            <person name="Nguyen H."/>
            <person name="Wing R."/>
            <person name="Cregan P."/>
            <person name="Specht J."/>
            <person name="Grimwood J."/>
            <person name="Rokhsar D."/>
            <person name="Stacey G."/>
            <person name="Shoemaker R."/>
            <person name="Jackson S."/>
        </authorList>
    </citation>
    <scope>NUCLEOTIDE SEQUENCE</scope>
    <source>
        <tissue evidence="2">Callus</tissue>
    </source>
</reference>
<evidence type="ECO:0000313" key="4">
    <source>
        <dbReference type="Proteomes" id="UP000008827"/>
    </source>
</evidence>
<feature type="region of interest" description="Disordered" evidence="1">
    <location>
        <begin position="909"/>
        <end position="936"/>
    </location>
</feature>
<feature type="compositionally biased region" description="Low complexity" evidence="1">
    <location>
        <begin position="909"/>
        <end position="920"/>
    </location>
</feature>
<protein>
    <recommendedName>
        <fullName evidence="5">Nuclear pore complex protein NUP1</fullName>
    </recommendedName>
</protein>
<evidence type="ECO:0008006" key="5">
    <source>
        <dbReference type="Google" id="ProtNLM"/>
    </source>
</evidence>
<dbReference type="OMA" id="ESCPNDH"/>
<evidence type="ECO:0000256" key="1">
    <source>
        <dbReference type="SAM" id="MobiDB-lite"/>
    </source>
</evidence>
<sequence length="1255" mass="129725">MATEEKEKGYEGGAGGKFRKRPFRSRSQTTPYDRPPTSLRNPNWKNNGWLSKLVDPAQRLITYSAHSLFSSLFRKRLPPPSSETEREARNNHPQEDATFVTNNSSGTQQGPVGGSDAQINCSDGGGLTELEKLLKQKTFTRSEIDHLTALMRSRTVNAPVREEEKGTEMVPSEPMLLSGQKEYPKTPALENGTKNGLVVTPHVASSFPVEDVASPAELAKSYMGSRPTKVSSSILGMQTLALREDPTLVNSENVALKSPIMSIVPRATRHAAVHENGFVTARSRGRSVIYNMARTPYARIYPTSTLKGGGRAVEGEPSSSSQFALDHDVHSGSKLGSVKHRSSVLDNDIGSVGPVRRIRQKSNLLYSIGSCSPISGSSSSVARGGMVKDAAQQPLSSMQKPAKENVDDIIPSSSFPSLPSKSSEVASKILHQLDKLVSPKEKSSELRLPIVNDNSPTKLSPSMLRGQALRSMEMVDSSKLLDSVHGNKIDGPFGNLSTSAQNQKSNSQRDKIENGPLKLVAPSAGLLPLVTAADATKPRNQVLSSAKSGDSFMIKSVSGPPQKKRAFHMSAHEKEMTNSTAVMEKTTSGTEAIAEENPSALSVTMPPKSSTIDGEAHVGTADESRVGEKVDAYISTTSSILDPIFKPFTSATQTSFGFIKPASPNGSIVKPSFTFGNKVVSSTEFMAPGAPSMEITKSGPIFGLEKVVSLREPVADGPLVDFGSNKNVNKVPSMPFTAASSVGGESPFLKFGVSSDSNLGSSIGSTIVTGVTDSMPKVRESDNGNTETNKDTGSSVRASELAISSAPSTLLASSKSLSNFGHNSNQNNGSLFSSPSFSSFPPPVSNILSSSSSAAPSSGVSAAGNSTSMGAITPATIASSNSSSSTVVASSSSATSFFKFGSSPVRSVGLPVSSSGGSEPPEIKSRQDAGTGGLSSTAFGSSSAGSGIFGFSSSAMTTVNSSQSQSSAVGASSGSVLGAQASFTSGFATSTQTQSVSFGSSASSSSFGLSGNTPFSSSSSFPSSSPAASAAFLSGNSLFPSSSPATSFGLGTSASSLAVNSVSSNSGPSSTLFGSSWQPSKSPFGSTFSTSLSSGFLFGTSTASVTSASSPSMFLSTSSASIPQFSFTPAAAASTSTQPAFVSPNPAFTFGSATVNNGQMSMEDSMAEDTGQATPPATSVYSQQPAPVQSNFVFGASTPSGGSPFQFGSQQNIAPQNPSPFQASGSLGGSFSLGTGGGDKSARRIVKVKHKPRKK</sequence>
<dbReference type="EnsemblPlants" id="KRG92165">
    <property type="protein sequence ID" value="KRG92165"/>
    <property type="gene ID" value="GLYMA_20G195200"/>
</dbReference>
<feature type="compositionally biased region" description="Basic and acidic residues" evidence="1">
    <location>
        <begin position="1"/>
        <end position="10"/>
    </location>
</feature>
<feature type="region of interest" description="Disordered" evidence="1">
    <location>
        <begin position="770"/>
        <end position="799"/>
    </location>
</feature>
<feature type="region of interest" description="Disordered" evidence="1">
    <location>
        <begin position="1199"/>
        <end position="1255"/>
    </location>
</feature>
<feature type="region of interest" description="Disordered" evidence="1">
    <location>
        <begin position="601"/>
        <end position="623"/>
    </location>
</feature>
<feature type="compositionally biased region" description="Polar residues" evidence="1">
    <location>
        <begin position="1199"/>
        <end position="1223"/>
    </location>
</feature>
<dbReference type="PANTHER" id="PTHR33416">
    <property type="entry name" value="NUCLEAR PORE COMPLEX PROTEIN NUP1"/>
    <property type="match status" value="1"/>
</dbReference>
<gene>
    <name evidence="3" type="primary">LOC100803645</name>
    <name evidence="2" type="ORF">GLYMA_20G195200</name>
</gene>
<organism evidence="2">
    <name type="scientific">Glycine max</name>
    <name type="common">Soybean</name>
    <name type="synonym">Glycine hispida</name>
    <dbReference type="NCBI Taxonomy" id="3847"/>
    <lineage>
        <taxon>Eukaryota</taxon>
        <taxon>Viridiplantae</taxon>
        <taxon>Streptophyta</taxon>
        <taxon>Embryophyta</taxon>
        <taxon>Tracheophyta</taxon>
        <taxon>Spermatophyta</taxon>
        <taxon>Magnoliopsida</taxon>
        <taxon>eudicotyledons</taxon>
        <taxon>Gunneridae</taxon>
        <taxon>Pentapetalae</taxon>
        <taxon>rosids</taxon>
        <taxon>fabids</taxon>
        <taxon>Fabales</taxon>
        <taxon>Fabaceae</taxon>
        <taxon>Papilionoideae</taxon>
        <taxon>50 kb inversion clade</taxon>
        <taxon>NPAAA clade</taxon>
        <taxon>indigoferoid/millettioid clade</taxon>
        <taxon>Phaseoleae</taxon>
        <taxon>Glycine</taxon>
        <taxon>Glycine subgen. Soja</taxon>
    </lineage>
</organism>
<feature type="region of interest" description="Disordered" evidence="1">
    <location>
        <begin position="1163"/>
        <end position="1183"/>
    </location>
</feature>
<evidence type="ECO:0000313" key="2">
    <source>
        <dbReference type="EMBL" id="KRG92165.1"/>
    </source>
</evidence>
<feature type="compositionally biased region" description="Polar residues" evidence="1">
    <location>
        <begin position="1171"/>
        <end position="1183"/>
    </location>
</feature>
<accession>A0A0R0EEQ7</accession>
<proteinExistence type="predicted"/>
<feature type="compositionally biased region" description="Basic residues" evidence="1">
    <location>
        <begin position="1243"/>
        <end position="1255"/>
    </location>
</feature>
<feature type="compositionally biased region" description="Polar residues" evidence="1">
    <location>
        <begin position="38"/>
        <end position="49"/>
    </location>
</feature>
<feature type="region of interest" description="Disordered" evidence="1">
    <location>
        <begin position="1"/>
        <end position="49"/>
    </location>
</feature>
<dbReference type="EMBL" id="CM000853">
    <property type="protein sequence ID" value="KRG92165.1"/>
    <property type="molecule type" value="Genomic_DNA"/>
</dbReference>
<evidence type="ECO:0000313" key="3">
    <source>
        <dbReference type="EnsemblPlants" id="KRG92165"/>
    </source>
</evidence>
<feature type="compositionally biased region" description="Polar residues" evidence="1">
    <location>
        <begin position="99"/>
        <end position="110"/>
    </location>
</feature>
<dbReference type="ExpressionAtlas" id="A0A0R0EEQ7">
    <property type="expression patterns" value="baseline and differential"/>
</dbReference>
<feature type="compositionally biased region" description="Polar residues" evidence="1">
    <location>
        <begin position="601"/>
        <end position="612"/>
    </location>
</feature>
<feature type="compositionally biased region" description="Basic and acidic residues" evidence="1">
    <location>
        <begin position="614"/>
        <end position="623"/>
    </location>
</feature>
<reference evidence="3" key="2">
    <citation type="submission" date="2018-02" db="UniProtKB">
        <authorList>
            <consortium name="EnsemblPlants"/>
        </authorList>
    </citation>
    <scope>IDENTIFICATION</scope>
    <source>
        <strain evidence="3">Williams 82</strain>
    </source>
</reference>
<feature type="region of interest" description="Disordered" evidence="1">
    <location>
        <begin position="74"/>
        <end position="120"/>
    </location>
</feature>
<dbReference type="AlphaFoldDB" id="A0A0R0EEQ7"/>
<feature type="compositionally biased region" description="Polar residues" evidence="1">
    <location>
        <begin position="783"/>
        <end position="797"/>
    </location>
</feature>
<dbReference type="Gramene" id="KRG92165">
    <property type="protein sequence ID" value="KRG92165"/>
    <property type="gene ID" value="GLYMA_20G195200"/>
</dbReference>
<keyword evidence="4" id="KW-1185">Reference proteome</keyword>